<keyword evidence="3" id="KW-1185">Reference proteome</keyword>
<comment type="caution">
    <text evidence="2">The sequence shown here is derived from an EMBL/GenBank/DDBJ whole genome shotgun (WGS) entry which is preliminary data.</text>
</comment>
<protein>
    <submittedName>
        <fullName evidence="2">Branched-subunit amino acid transport protein AzlD</fullName>
    </submittedName>
</protein>
<reference evidence="2" key="1">
    <citation type="submission" date="2021-02" db="EMBL/GenBank/DDBJ databases">
        <title>Sequencing the genomes of 1000 actinobacteria strains.</title>
        <authorList>
            <person name="Klenk H.-P."/>
        </authorList>
    </citation>
    <scope>NUCLEOTIDE SEQUENCE</scope>
    <source>
        <strain evidence="2">DSM 22850</strain>
    </source>
</reference>
<dbReference type="InterPro" id="IPR008407">
    <property type="entry name" value="Brnchd-chn_aa_trnsp_AzlD"/>
</dbReference>
<feature type="transmembrane region" description="Helical" evidence="1">
    <location>
        <begin position="41"/>
        <end position="59"/>
    </location>
</feature>
<evidence type="ECO:0000313" key="3">
    <source>
        <dbReference type="Proteomes" id="UP000675163"/>
    </source>
</evidence>
<dbReference type="EMBL" id="JAFIDA010000001">
    <property type="protein sequence ID" value="MBP1327570.1"/>
    <property type="molecule type" value="Genomic_DNA"/>
</dbReference>
<feature type="transmembrane region" description="Helical" evidence="1">
    <location>
        <begin position="65"/>
        <end position="85"/>
    </location>
</feature>
<sequence>MPSTGYLIAGVAVAGVITLALRALPFAALKPLRKSKFVQALGQWMPAGILIILAIVVFRDQITAAPGRVFPVLIATAVTVLVHLVTKRRALISIAAGTACYVLLLNLL</sequence>
<dbReference type="AlphaFoldDB" id="A0A940T278"/>
<dbReference type="Proteomes" id="UP000675163">
    <property type="component" value="Unassembled WGS sequence"/>
</dbReference>
<evidence type="ECO:0000313" key="2">
    <source>
        <dbReference type="EMBL" id="MBP1327570.1"/>
    </source>
</evidence>
<dbReference type="RefSeq" id="WP_342452183.1">
    <property type="nucleotide sequence ID" value="NZ_JAFIDA010000001.1"/>
</dbReference>
<feature type="transmembrane region" description="Helical" evidence="1">
    <location>
        <begin position="6"/>
        <end position="29"/>
    </location>
</feature>
<name>A0A940T278_9MICO</name>
<dbReference type="Pfam" id="PF05437">
    <property type="entry name" value="AzlD"/>
    <property type="match status" value="1"/>
</dbReference>
<feature type="transmembrane region" description="Helical" evidence="1">
    <location>
        <begin position="90"/>
        <end position="107"/>
    </location>
</feature>
<keyword evidence="1" id="KW-0472">Membrane</keyword>
<evidence type="ECO:0000256" key="1">
    <source>
        <dbReference type="SAM" id="Phobius"/>
    </source>
</evidence>
<proteinExistence type="predicted"/>
<accession>A0A940T278</accession>
<keyword evidence="1" id="KW-0812">Transmembrane</keyword>
<keyword evidence="1" id="KW-1133">Transmembrane helix</keyword>
<organism evidence="2 3">
    <name type="scientific">Leucobacter exalbidus</name>
    <dbReference type="NCBI Taxonomy" id="662960"/>
    <lineage>
        <taxon>Bacteria</taxon>
        <taxon>Bacillati</taxon>
        <taxon>Actinomycetota</taxon>
        <taxon>Actinomycetes</taxon>
        <taxon>Micrococcales</taxon>
        <taxon>Microbacteriaceae</taxon>
        <taxon>Leucobacter</taxon>
    </lineage>
</organism>
<gene>
    <name evidence="2" type="ORF">JOF28_002802</name>
</gene>
<dbReference type="PIRSF" id="PIRSF003203">
    <property type="entry name" value="AzlD"/>
    <property type="match status" value="1"/>
</dbReference>